<dbReference type="PANTHER" id="PTHR31569">
    <property type="entry name" value="SWIM-TYPE DOMAIN-CONTAINING PROTEIN"/>
    <property type="match status" value="1"/>
</dbReference>
<keyword evidence="2" id="KW-0238">DNA-binding</keyword>
<gene>
    <name evidence="2" type="ordered locus">MTR_1g099140</name>
</gene>
<name>G7ID14_MEDTR</name>
<dbReference type="AlphaFoldDB" id="G7ID14"/>
<dbReference type="eggNOG" id="ENOG502QQB8">
    <property type="taxonomic scope" value="Eukaryota"/>
</dbReference>
<dbReference type="EnsemblPlants" id="AES62388">
    <property type="protein sequence ID" value="AES62388"/>
    <property type="gene ID" value="MTR_1g099140"/>
</dbReference>
<dbReference type="STRING" id="3880.G7ID14"/>
<dbReference type="GO" id="GO:0010106">
    <property type="term" value="P:cellular response to iron ion starvation"/>
    <property type="evidence" value="ECO:0007669"/>
    <property type="project" value="InterPro"/>
</dbReference>
<evidence type="ECO:0000313" key="2">
    <source>
        <dbReference type="EMBL" id="AES62388.1"/>
    </source>
</evidence>
<dbReference type="Proteomes" id="UP000002051">
    <property type="component" value="Unassembled WGS sequence"/>
</dbReference>
<organism evidence="2 4">
    <name type="scientific">Medicago truncatula</name>
    <name type="common">Barrel medic</name>
    <name type="synonym">Medicago tribuloides</name>
    <dbReference type="NCBI Taxonomy" id="3880"/>
    <lineage>
        <taxon>Eukaryota</taxon>
        <taxon>Viridiplantae</taxon>
        <taxon>Streptophyta</taxon>
        <taxon>Embryophyta</taxon>
        <taxon>Tracheophyta</taxon>
        <taxon>Spermatophyta</taxon>
        <taxon>Magnoliopsida</taxon>
        <taxon>eudicotyledons</taxon>
        <taxon>Gunneridae</taxon>
        <taxon>Pentapetalae</taxon>
        <taxon>rosids</taxon>
        <taxon>fabids</taxon>
        <taxon>Fabales</taxon>
        <taxon>Fabaceae</taxon>
        <taxon>Papilionoideae</taxon>
        <taxon>50 kb inversion clade</taxon>
        <taxon>NPAAA clade</taxon>
        <taxon>Hologalegina</taxon>
        <taxon>IRL clade</taxon>
        <taxon>Trifolieae</taxon>
        <taxon>Medicago</taxon>
    </lineage>
</organism>
<dbReference type="GO" id="GO:0000981">
    <property type="term" value="F:DNA-binding transcription factor activity, RNA polymerase II-specific"/>
    <property type="evidence" value="ECO:0007669"/>
    <property type="project" value="InterPro"/>
</dbReference>
<feature type="region of interest" description="Disordered" evidence="1">
    <location>
        <begin position="41"/>
        <end position="66"/>
    </location>
</feature>
<accession>G7ID14</accession>
<evidence type="ECO:0000256" key="1">
    <source>
        <dbReference type="SAM" id="MobiDB-lite"/>
    </source>
</evidence>
<sequence>MPALFSDMVVPVDAPNVDPHEIQPPNVLPLILLEDVHDYGNAISENPPPPPQKLEISLGGSKAEDAPPPIPPVVPPPIVAVCINQREHFTTKHKFATRNDLLKWVGEKARKLGFSIVIGKSDNSGNGRSAFVTLICERGGSYTEYKRKSRRQIVGSVKRECPFRLRGYLLAGGEWSLKVGDGKHNHDMTDVLKGHKTVGHLNPNERVHLEEMVDSNVPPRQMFTNLKKMNRTTSTTIKHVYNASYRYRRSIRDTRNGMQHLLKSLVDNGYVYHCRKYLDSEVVSDVFWAHPDSIKLFNKFSMALERWREMLHSKDLYPKVVVTDRDNALINDVENVFPKATNMLLTDLKGKNGQAIKPASVVKTVMAAWTDIVDSDTEEAYIDNWTRFKTILDLVKEKFVRFWVDKNLHMGNTTTNKVESALARLKKYLSSSMGNLSTNWQSVNNMLELQHTTIHASFQTSIIMLEHRFKGKLLWSHLIRRISREALHHLVVEYNKALEIGTDKSKCGCLSLITYGLLCACMIGLKIKNGTALRLDEIHTH</sequence>
<dbReference type="PaxDb" id="3880-AES62388"/>
<dbReference type="HOGENOM" id="CLU_503802_0_0_1"/>
<reference evidence="3" key="3">
    <citation type="submission" date="2015-04" db="UniProtKB">
        <authorList>
            <consortium name="EnsemblPlants"/>
        </authorList>
    </citation>
    <scope>IDENTIFICATION</scope>
    <source>
        <strain evidence="3">cv. Jemalong A17</strain>
    </source>
</reference>
<evidence type="ECO:0000313" key="3">
    <source>
        <dbReference type="EnsemblPlants" id="AES62388"/>
    </source>
</evidence>
<dbReference type="InterPro" id="IPR052579">
    <property type="entry name" value="Zinc_finger_SWIM"/>
</dbReference>
<dbReference type="GO" id="GO:0045944">
    <property type="term" value="P:positive regulation of transcription by RNA polymerase II"/>
    <property type="evidence" value="ECO:0007669"/>
    <property type="project" value="InterPro"/>
</dbReference>
<evidence type="ECO:0000313" key="4">
    <source>
        <dbReference type="Proteomes" id="UP000002051"/>
    </source>
</evidence>
<dbReference type="OMA" id="CINQREH"/>
<keyword evidence="4" id="KW-1185">Reference proteome</keyword>
<dbReference type="GO" id="GO:0003677">
    <property type="term" value="F:DNA binding"/>
    <property type="evidence" value="ECO:0007669"/>
    <property type="project" value="UniProtKB-KW"/>
</dbReference>
<dbReference type="InterPro" id="IPR014842">
    <property type="entry name" value="AFT"/>
</dbReference>
<dbReference type="PANTHER" id="PTHR31569:SF4">
    <property type="entry name" value="SWIM-TYPE DOMAIN-CONTAINING PROTEIN"/>
    <property type="match status" value="1"/>
</dbReference>
<reference evidence="2 4" key="1">
    <citation type="journal article" date="2011" name="Nature">
        <title>The Medicago genome provides insight into the evolution of rhizobial symbioses.</title>
        <authorList>
            <person name="Young N.D."/>
            <person name="Debelle F."/>
            <person name="Oldroyd G.E."/>
            <person name="Geurts R."/>
            <person name="Cannon S.B."/>
            <person name="Udvardi M.K."/>
            <person name="Benedito V.A."/>
            <person name="Mayer K.F."/>
            <person name="Gouzy J."/>
            <person name="Schoof H."/>
            <person name="Van de Peer Y."/>
            <person name="Proost S."/>
            <person name="Cook D.R."/>
            <person name="Meyers B.C."/>
            <person name="Spannagl M."/>
            <person name="Cheung F."/>
            <person name="De Mita S."/>
            <person name="Krishnakumar V."/>
            <person name="Gundlach H."/>
            <person name="Zhou S."/>
            <person name="Mudge J."/>
            <person name="Bharti A.K."/>
            <person name="Murray J.D."/>
            <person name="Naoumkina M.A."/>
            <person name="Rosen B."/>
            <person name="Silverstein K.A."/>
            <person name="Tang H."/>
            <person name="Rombauts S."/>
            <person name="Zhao P.X."/>
            <person name="Zhou P."/>
            <person name="Barbe V."/>
            <person name="Bardou P."/>
            <person name="Bechner M."/>
            <person name="Bellec A."/>
            <person name="Berger A."/>
            <person name="Berges H."/>
            <person name="Bidwell S."/>
            <person name="Bisseling T."/>
            <person name="Choisne N."/>
            <person name="Couloux A."/>
            <person name="Denny R."/>
            <person name="Deshpande S."/>
            <person name="Dai X."/>
            <person name="Doyle J.J."/>
            <person name="Dudez A.M."/>
            <person name="Farmer A.D."/>
            <person name="Fouteau S."/>
            <person name="Franken C."/>
            <person name="Gibelin C."/>
            <person name="Gish J."/>
            <person name="Goldstein S."/>
            <person name="Gonzalez A.J."/>
            <person name="Green P.J."/>
            <person name="Hallab A."/>
            <person name="Hartog M."/>
            <person name="Hua A."/>
            <person name="Humphray S.J."/>
            <person name="Jeong D.H."/>
            <person name="Jing Y."/>
            <person name="Jocker A."/>
            <person name="Kenton S.M."/>
            <person name="Kim D.J."/>
            <person name="Klee K."/>
            <person name="Lai H."/>
            <person name="Lang C."/>
            <person name="Lin S."/>
            <person name="Macmil S.L."/>
            <person name="Magdelenat G."/>
            <person name="Matthews L."/>
            <person name="McCorrison J."/>
            <person name="Monaghan E.L."/>
            <person name="Mun J.H."/>
            <person name="Najar F.Z."/>
            <person name="Nicholson C."/>
            <person name="Noirot C."/>
            <person name="O'Bleness M."/>
            <person name="Paule C.R."/>
            <person name="Poulain J."/>
            <person name="Prion F."/>
            <person name="Qin B."/>
            <person name="Qu C."/>
            <person name="Retzel E.F."/>
            <person name="Riddle C."/>
            <person name="Sallet E."/>
            <person name="Samain S."/>
            <person name="Samson N."/>
            <person name="Sanders I."/>
            <person name="Saurat O."/>
            <person name="Scarpelli C."/>
            <person name="Schiex T."/>
            <person name="Segurens B."/>
            <person name="Severin A.J."/>
            <person name="Sherrier D.J."/>
            <person name="Shi R."/>
            <person name="Sims S."/>
            <person name="Singer S.R."/>
            <person name="Sinharoy S."/>
            <person name="Sterck L."/>
            <person name="Viollet A."/>
            <person name="Wang B.B."/>
            <person name="Wang K."/>
            <person name="Wang M."/>
            <person name="Wang X."/>
            <person name="Warfsmann J."/>
            <person name="Weissenbach J."/>
            <person name="White D.D."/>
            <person name="White J.D."/>
            <person name="Wiley G.B."/>
            <person name="Wincker P."/>
            <person name="Xing Y."/>
            <person name="Yang L."/>
            <person name="Yao Z."/>
            <person name="Ying F."/>
            <person name="Zhai J."/>
            <person name="Zhou L."/>
            <person name="Zuber A."/>
            <person name="Denarie J."/>
            <person name="Dixon R.A."/>
            <person name="May G.D."/>
            <person name="Schwartz D.C."/>
            <person name="Rogers J."/>
            <person name="Quetier F."/>
            <person name="Town C.D."/>
            <person name="Roe B.A."/>
        </authorList>
    </citation>
    <scope>NUCLEOTIDE SEQUENCE [LARGE SCALE GENOMIC DNA]</scope>
    <source>
        <strain evidence="2">A17</strain>
        <strain evidence="3 4">cv. Jemalong A17</strain>
    </source>
</reference>
<proteinExistence type="predicted"/>
<reference evidence="2 4" key="2">
    <citation type="journal article" date="2014" name="BMC Genomics">
        <title>An improved genome release (version Mt4.0) for the model legume Medicago truncatula.</title>
        <authorList>
            <person name="Tang H."/>
            <person name="Krishnakumar V."/>
            <person name="Bidwell S."/>
            <person name="Rosen B."/>
            <person name="Chan A."/>
            <person name="Zhou S."/>
            <person name="Gentzbittel L."/>
            <person name="Childs K.L."/>
            <person name="Yandell M."/>
            <person name="Gundlach H."/>
            <person name="Mayer K.F."/>
            <person name="Schwartz D.C."/>
            <person name="Town C.D."/>
        </authorList>
    </citation>
    <scope>GENOME REANNOTATION</scope>
    <source>
        <strain evidence="3 4">cv. Jemalong A17</strain>
    </source>
</reference>
<dbReference type="Pfam" id="PF08731">
    <property type="entry name" value="AFT"/>
    <property type="match status" value="1"/>
</dbReference>
<protein>
    <submittedName>
        <fullName evidence="2">FAR1 DNA-binding domain protein</fullName>
    </submittedName>
</protein>
<dbReference type="EMBL" id="CM001217">
    <property type="protein sequence ID" value="AES62388.1"/>
    <property type="molecule type" value="Genomic_DNA"/>
</dbReference>